<dbReference type="PROSITE" id="PS01234">
    <property type="entry name" value="GATB"/>
    <property type="match status" value="1"/>
</dbReference>
<feature type="transmembrane region" description="Helical" evidence="17">
    <location>
        <begin position="785"/>
        <end position="805"/>
    </location>
</feature>
<dbReference type="GO" id="GO:0005739">
    <property type="term" value="C:mitochondrion"/>
    <property type="evidence" value="ECO:0007669"/>
    <property type="project" value="UniProtKB-SubCell"/>
</dbReference>
<feature type="transmembrane region" description="Helical" evidence="17">
    <location>
        <begin position="752"/>
        <end position="773"/>
    </location>
</feature>
<keyword evidence="8 16" id="KW-0067">ATP-binding</keyword>
<dbReference type="InterPro" id="IPR014746">
    <property type="entry name" value="Gln_synth/guanido_kin_cat_dom"/>
</dbReference>
<dbReference type="GO" id="GO:0032543">
    <property type="term" value="P:mitochondrial translation"/>
    <property type="evidence" value="ECO:0007669"/>
    <property type="project" value="UniProtKB-UniRule"/>
</dbReference>
<comment type="catalytic activity">
    <reaction evidence="14">
        <text>L-aspartyl-tRNA(Asn) + L-glutamine + ATP + H2O = L-asparaginyl-tRNA(Asn) + L-glutamate + ADP + phosphate + 2 H(+)</text>
        <dbReference type="Rhea" id="RHEA:14513"/>
        <dbReference type="Rhea" id="RHEA-COMP:9674"/>
        <dbReference type="Rhea" id="RHEA-COMP:9677"/>
        <dbReference type="ChEBI" id="CHEBI:15377"/>
        <dbReference type="ChEBI" id="CHEBI:15378"/>
        <dbReference type="ChEBI" id="CHEBI:29985"/>
        <dbReference type="ChEBI" id="CHEBI:30616"/>
        <dbReference type="ChEBI" id="CHEBI:43474"/>
        <dbReference type="ChEBI" id="CHEBI:58359"/>
        <dbReference type="ChEBI" id="CHEBI:78515"/>
        <dbReference type="ChEBI" id="CHEBI:78516"/>
        <dbReference type="ChEBI" id="CHEBI:456216"/>
    </reaction>
</comment>
<dbReference type="GO" id="GO:0006813">
    <property type="term" value="P:potassium ion transport"/>
    <property type="evidence" value="ECO:0007669"/>
    <property type="project" value="InterPro"/>
</dbReference>
<evidence type="ECO:0000256" key="12">
    <source>
        <dbReference type="ARBA" id="ARBA00023136"/>
    </source>
</evidence>
<dbReference type="InterPro" id="IPR006075">
    <property type="entry name" value="Asn/Gln-tRNA_Trfase_suB/E_cat"/>
</dbReference>
<dbReference type="EC" id="6.3.5.-" evidence="16"/>
<dbReference type="FunFam" id="1.10.10.410:FF:000001">
    <property type="entry name" value="Aspartyl/glutamyl-tRNA(Asn/Gln) amidotransferase subunit B"/>
    <property type="match status" value="1"/>
</dbReference>
<gene>
    <name evidence="20" type="ORF">CHS0354_013132</name>
</gene>
<comment type="caution">
    <text evidence="20">The sequence shown here is derived from an EMBL/GenBank/DDBJ whole genome shotgun (WGS) entry which is preliminary data.</text>
</comment>
<evidence type="ECO:0000259" key="18">
    <source>
        <dbReference type="PROSITE" id="PS51201"/>
    </source>
</evidence>
<evidence type="ECO:0000256" key="8">
    <source>
        <dbReference type="ARBA" id="ARBA00022840"/>
    </source>
</evidence>
<dbReference type="GO" id="GO:0050567">
    <property type="term" value="F:glutaminyl-tRNA synthase (glutamine-hydrolyzing) activity"/>
    <property type="evidence" value="ECO:0007669"/>
    <property type="project" value="UniProtKB-UniRule"/>
</dbReference>
<feature type="transmembrane region" description="Helical" evidence="17">
    <location>
        <begin position="1011"/>
        <end position="1030"/>
    </location>
</feature>
<dbReference type="Gene3D" id="3.30.70.1450">
    <property type="entry name" value="Regulator of K+ conductance, C-terminal domain"/>
    <property type="match status" value="1"/>
</dbReference>
<dbReference type="InterPro" id="IPR017959">
    <property type="entry name" value="Asn/Gln-tRNA_amidoTrfase_suB/E"/>
</dbReference>
<comment type="similarity">
    <text evidence="2 16">Belongs to the GatB/GatE family. GatB subfamily.</text>
</comment>
<feature type="transmembrane region" description="Helical" evidence="17">
    <location>
        <begin position="525"/>
        <end position="547"/>
    </location>
</feature>
<dbReference type="NCBIfam" id="NF004014">
    <property type="entry name" value="PRK05477.1-4"/>
    <property type="match status" value="1"/>
</dbReference>
<evidence type="ECO:0000256" key="6">
    <source>
        <dbReference type="ARBA" id="ARBA00022692"/>
    </source>
</evidence>
<keyword evidence="16" id="KW-0496">Mitochondrion</keyword>
<dbReference type="SUPFAM" id="SSF55931">
    <property type="entry name" value="Glutamine synthetase/guanido kinase"/>
    <property type="match status" value="1"/>
</dbReference>
<evidence type="ECO:0000256" key="2">
    <source>
        <dbReference type="ARBA" id="ARBA00005306"/>
    </source>
</evidence>
<dbReference type="AlphaFoldDB" id="A0AAE0S6L9"/>
<dbReference type="Gene3D" id="1.10.150.380">
    <property type="entry name" value="GatB domain, N-terminal subdomain"/>
    <property type="match status" value="1"/>
</dbReference>
<keyword evidence="6 17" id="KW-0812">Transmembrane</keyword>
<feature type="transmembrane region" description="Helical" evidence="17">
    <location>
        <begin position="700"/>
        <end position="724"/>
    </location>
</feature>
<sequence>MKFEPVIGLEVHAQLATASKMFCSCPTVFGEDPNANTCPVCLGLPGALPKVNSRAVEFAVMLGMATHCTIRLDSVFARKNYFYPDLPKAYQTSQYDKPICENGYVDIELNGKNKRIGITRIHMEEDAGKLNHEGADPQLSYVDLNRAGIPLLEIVSEPDIRSPEEARLYMEKIHSIVTHLGVCNGDMEKGNLRCDANISLRPVGTTEMNTRTETKNLNSFRFVQQAIEYEIARQTDTILDGGKIHQETRLFDSERKLTYVMRTKENAEDYRYFPCPDLLTVSLSQERINDIAAHLPEMPEAKSKRFQQQYGLNTYDAGILVSDRHVSDFYEQITGKGIDPKKAANWMMGELFRLLNDKNITLVSSKITPDHMSGLLKLIDDNIISGNIAKSVLENIFDSGEDPSVYVERKGLRQVSDVGELEAVCRRIMADNPSQLAEYKSGKDKLFGFFVGLVMKETKGKANPPVKRYLRALGNYLGKQFIIDRVKNILTLLFSGTLIFFAGIIGIAAIIAINGFYLTDEQTKFANYAVYSSTLLFCAGIVIKFFADKNKKSFIKSHWIECLFVAVFFFYILPAIVSPYLTGNQDARFDWLTGLTDSFRSVSKGYFIAVQIFIIASFIPGFMRLNSRIMSKRVNINMMLLISFGFLIFSGALLLMLPRATVEPGSMPFVKALFMSASAVCVTGLSAIDIGKDLTFTGQLILLTLIQLGGIGIMTLTTLLSLMVGGGTGLREQANLKELLGDETLSAVRGTLLKITLFTFVIESIGIGIAYLLMPEFPAEGDKLFFTIFHVISAFCNAGFGLYAQSLNHPLFLQAPGIIVVLMVMIILGGLGFTVISECSQWFLSRTKRRLGLSLHAKMVLIVTVLLIVGGAAVIMLFEVSNSMKEMDTGSQLLHAFFHSVTPRTAGFNTIDMMSLSQVTIIFTMLLMCIGASPNSTGGGIKTTAFALSVLNLWRILTGQEKIRIFKSSVSLRTTDKAFAVLTLCGVYIIAFTVLVRWAELHSPDISSFDILFEVISALNTVGLSMGITAKLNDYSLLLLTASIKIAVIGSGNFGSVLTTLLINNGAEVMVIDSTMKNLDDVRRHATIAIEGDATDKSFLNSQNIMNFETVIVAVGEFEECLLIIAALQDVGVKDIIVRAKSSVHERIIRHMGIKNIIIPIDDAAEKLCQKLMMTGVIDSLKLSSEYTIIETQAGEGVLDKTLAEIKLRESYSVTLVTIKRKEERSMFGLFPKTVDIIIGVPLPDTIIKQGDILVIFGHDRDIRRFISETA</sequence>
<dbReference type="InterPro" id="IPR003445">
    <property type="entry name" value="Cat_transpt"/>
</dbReference>
<dbReference type="PROSITE" id="PS51202">
    <property type="entry name" value="RCK_C"/>
    <property type="match status" value="1"/>
</dbReference>
<feature type="transmembrane region" description="Helical" evidence="17">
    <location>
        <begin position="1037"/>
        <end position="1063"/>
    </location>
</feature>
<evidence type="ECO:0000256" key="1">
    <source>
        <dbReference type="ARBA" id="ARBA00004141"/>
    </source>
</evidence>
<dbReference type="Proteomes" id="UP001195483">
    <property type="component" value="Unassembled WGS sequence"/>
</dbReference>
<evidence type="ECO:0000256" key="10">
    <source>
        <dbReference type="ARBA" id="ARBA00022989"/>
    </source>
</evidence>
<evidence type="ECO:0000256" key="17">
    <source>
        <dbReference type="SAM" id="Phobius"/>
    </source>
</evidence>
<name>A0AAE0S6L9_9BIVA</name>
<dbReference type="PANTHER" id="PTHR11659:SF0">
    <property type="entry name" value="GLUTAMYL-TRNA(GLN) AMIDOTRANSFERASE SUBUNIT B, MITOCHONDRIAL"/>
    <property type="match status" value="1"/>
</dbReference>
<reference evidence="20" key="3">
    <citation type="submission" date="2023-05" db="EMBL/GenBank/DDBJ databases">
        <authorList>
            <person name="Smith C.H."/>
        </authorList>
    </citation>
    <scope>NUCLEOTIDE SEQUENCE</scope>
    <source>
        <strain evidence="20">CHS0354</strain>
        <tissue evidence="20">Mantle</tissue>
    </source>
</reference>
<evidence type="ECO:0000256" key="11">
    <source>
        <dbReference type="ARBA" id="ARBA00023065"/>
    </source>
</evidence>
<keyword evidence="7 16" id="KW-0547">Nucleotide-binding</keyword>
<evidence type="ECO:0000259" key="19">
    <source>
        <dbReference type="PROSITE" id="PS51202"/>
    </source>
</evidence>
<feature type="transmembrane region" description="Helical" evidence="17">
    <location>
        <begin position="811"/>
        <end position="836"/>
    </location>
</feature>
<dbReference type="GO" id="GO:0070681">
    <property type="term" value="P:glutaminyl-tRNAGln biosynthesis via transamidation"/>
    <property type="evidence" value="ECO:0007669"/>
    <property type="project" value="UniProtKB-UniRule"/>
</dbReference>
<protein>
    <recommendedName>
        <fullName evidence="16">Glutamyl-tRNA(Gln) amidotransferase subunit B, mitochondrial</fullName>
        <shortName evidence="16">Glu-AdT subunit B</shortName>
        <ecNumber evidence="16">6.3.5.-</ecNumber>
    </recommendedName>
</protein>
<evidence type="ECO:0000256" key="15">
    <source>
        <dbReference type="ARBA" id="ARBA00047913"/>
    </source>
</evidence>
<dbReference type="PROSITE" id="PS51201">
    <property type="entry name" value="RCK_N"/>
    <property type="match status" value="1"/>
</dbReference>
<dbReference type="InterPro" id="IPR042114">
    <property type="entry name" value="GatB_C_1"/>
</dbReference>
<keyword evidence="21" id="KW-1185">Reference proteome</keyword>
<comment type="catalytic activity">
    <reaction evidence="15 16">
        <text>L-glutamyl-tRNA(Gln) + L-glutamine + ATP + H2O = L-glutaminyl-tRNA(Gln) + L-glutamate + ADP + phosphate + H(+)</text>
        <dbReference type="Rhea" id="RHEA:17521"/>
        <dbReference type="Rhea" id="RHEA-COMP:9681"/>
        <dbReference type="Rhea" id="RHEA-COMP:9684"/>
        <dbReference type="ChEBI" id="CHEBI:15377"/>
        <dbReference type="ChEBI" id="CHEBI:15378"/>
        <dbReference type="ChEBI" id="CHEBI:29985"/>
        <dbReference type="ChEBI" id="CHEBI:30616"/>
        <dbReference type="ChEBI" id="CHEBI:43474"/>
        <dbReference type="ChEBI" id="CHEBI:58359"/>
        <dbReference type="ChEBI" id="CHEBI:78520"/>
        <dbReference type="ChEBI" id="CHEBI:78521"/>
        <dbReference type="ChEBI" id="CHEBI:456216"/>
    </reaction>
</comment>
<dbReference type="SUPFAM" id="SSF89095">
    <property type="entry name" value="GatB/YqeY motif"/>
    <property type="match status" value="1"/>
</dbReference>
<dbReference type="SMART" id="SM00845">
    <property type="entry name" value="GatB_Yqey"/>
    <property type="match status" value="1"/>
</dbReference>
<dbReference type="HAMAP" id="MF_00121">
    <property type="entry name" value="GatB"/>
    <property type="match status" value="1"/>
</dbReference>
<dbReference type="NCBIfam" id="NF004012">
    <property type="entry name" value="PRK05477.1-2"/>
    <property type="match status" value="1"/>
</dbReference>
<comment type="subunit">
    <text evidence="3">Heterotrimer of A, B and C subunits.</text>
</comment>
<comment type="function">
    <text evidence="13">Allows the formation of correctly charged Asn-tRNA(Asn) or Gln-tRNA(Gln) through the transamidation of misacylated Asp-tRNA(Asn) or Glu-tRNA(Gln) in organisms which lack either or both of asparaginyl-tRNA or glutaminyl-tRNA synthetases. The reaction takes place in the presence of glutamine and ATP through an activated phospho-Asp-tRNA(Asn) or phospho-Glu-tRNA(Gln).</text>
</comment>
<dbReference type="Gene3D" id="1.10.10.410">
    <property type="match status" value="1"/>
</dbReference>
<keyword evidence="10 17" id="KW-1133">Transmembrane helix</keyword>
<dbReference type="EMBL" id="JAEAOA010000799">
    <property type="protein sequence ID" value="KAK3586182.1"/>
    <property type="molecule type" value="Genomic_DNA"/>
</dbReference>
<keyword evidence="4" id="KW-0813">Transport</keyword>
<proteinExistence type="inferred from homology"/>
<dbReference type="InterPro" id="IPR004413">
    <property type="entry name" value="GatB"/>
</dbReference>
<evidence type="ECO:0000256" key="5">
    <source>
        <dbReference type="ARBA" id="ARBA00022598"/>
    </source>
</evidence>
<dbReference type="GO" id="GO:0016020">
    <property type="term" value="C:membrane"/>
    <property type="evidence" value="ECO:0007669"/>
    <property type="project" value="UniProtKB-SubCell"/>
</dbReference>
<dbReference type="FunFam" id="1.10.150.380:FF:000001">
    <property type="entry name" value="Aspartyl/glutamyl-tRNA(Asn/Gln) amidotransferase subunit B"/>
    <property type="match status" value="1"/>
</dbReference>
<dbReference type="Pfam" id="PF02386">
    <property type="entry name" value="TrkH"/>
    <property type="match status" value="1"/>
</dbReference>
<accession>A0AAE0S6L9</accession>
<evidence type="ECO:0000313" key="21">
    <source>
        <dbReference type="Proteomes" id="UP001195483"/>
    </source>
</evidence>
<keyword evidence="5 16" id="KW-0436">Ligase</keyword>
<evidence type="ECO:0000256" key="4">
    <source>
        <dbReference type="ARBA" id="ARBA00022448"/>
    </source>
</evidence>
<feature type="domain" description="RCK C-terminal" evidence="19">
    <location>
        <begin position="1176"/>
        <end position="1271"/>
    </location>
</feature>
<reference evidence="20" key="1">
    <citation type="journal article" date="2021" name="Genome Biol. Evol.">
        <title>A High-Quality Reference Genome for a Parasitic Bivalve with Doubly Uniparental Inheritance (Bivalvia: Unionida).</title>
        <authorList>
            <person name="Smith C.H."/>
        </authorList>
    </citation>
    <scope>NUCLEOTIDE SEQUENCE</scope>
    <source>
        <strain evidence="20">CHS0354</strain>
    </source>
</reference>
<dbReference type="InterPro" id="IPR006037">
    <property type="entry name" value="RCK_C"/>
</dbReference>
<evidence type="ECO:0000313" key="20">
    <source>
        <dbReference type="EMBL" id="KAK3586182.1"/>
    </source>
</evidence>
<evidence type="ECO:0000256" key="9">
    <source>
        <dbReference type="ARBA" id="ARBA00022917"/>
    </source>
</evidence>
<keyword evidence="11" id="KW-0406">Ion transport</keyword>
<reference evidence="20" key="2">
    <citation type="journal article" date="2021" name="Genome Biol. Evol.">
        <title>Developing a high-quality reference genome for a parasitic bivalve with doubly uniparental inheritance (Bivalvia: Unionida).</title>
        <authorList>
            <person name="Smith C.H."/>
        </authorList>
    </citation>
    <scope>NUCLEOTIDE SEQUENCE</scope>
    <source>
        <strain evidence="20">CHS0354</strain>
        <tissue evidence="20">Mantle</tissue>
    </source>
</reference>
<evidence type="ECO:0000256" key="14">
    <source>
        <dbReference type="ARBA" id="ARBA00047380"/>
    </source>
</evidence>
<dbReference type="SUPFAM" id="SSF51735">
    <property type="entry name" value="NAD(P)-binding Rossmann-fold domains"/>
    <property type="match status" value="1"/>
</dbReference>
<feature type="transmembrane region" description="Helical" evidence="17">
    <location>
        <begin position="601"/>
        <end position="622"/>
    </location>
</feature>
<dbReference type="SUPFAM" id="SSF116726">
    <property type="entry name" value="TrkA C-terminal domain-like"/>
    <property type="match status" value="1"/>
</dbReference>
<dbReference type="GO" id="GO:0008324">
    <property type="term" value="F:monoatomic cation transmembrane transporter activity"/>
    <property type="evidence" value="ECO:0007669"/>
    <property type="project" value="InterPro"/>
</dbReference>
<feature type="transmembrane region" description="Helical" evidence="17">
    <location>
        <begin position="489"/>
        <end position="513"/>
    </location>
</feature>
<comment type="function">
    <text evidence="16">Allows the formation of correctly charged Gln-tRNA(Gln) through the transamidation of misacylated Glu-tRNA(Gln) in the mitochondria. The reaction takes place in the presence of glutamine and ATP through an activated gamma-phospho-Glu-tRNA(Gln).</text>
</comment>
<dbReference type="InterPro" id="IPR017958">
    <property type="entry name" value="Gln-tRNA_amidoTrfase_suB_CS"/>
</dbReference>
<dbReference type="Pfam" id="PF02254">
    <property type="entry name" value="TrkA_N"/>
    <property type="match status" value="1"/>
</dbReference>
<keyword evidence="12 17" id="KW-0472">Membrane</keyword>
<dbReference type="GO" id="GO:0030956">
    <property type="term" value="C:glutamyl-tRNA(Gln) amidotransferase complex"/>
    <property type="evidence" value="ECO:0007669"/>
    <property type="project" value="UniProtKB-UniRule"/>
</dbReference>
<keyword evidence="9 16" id="KW-0648">Protein biosynthesis</keyword>
<dbReference type="GO" id="GO:0005524">
    <property type="term" value="F:ATP binding"/>
    <property type="evidence" value="ECO:0007669"/>
    <property type="project" value="UniProtKB-KW"/>
</dbReference>
<feature type="transmembrane region" description="Helical" evidence="17">
    <location>
        <begin position="978"/>
        <end position="999"/>
    </location>
</feature>
<dbReference type="Pfam" id="PF02637">
    <property type="entry name" value="GatB_Yqey"/>
    <property type="match status" value="1"/>
</dbReference>
<evidence type="ECO:0000256" key="16">
    <source>
        <dbReference type="HAMAP-Rule" id="MF_03147"/>
    </source>
</evidence>
<dbReference type="Pfam" id="PF02934">
    <property type="entry name" value="GatB_N"/>
    <property type="match status" value="1"/>
</dbReference>
<evidence type="ECO:0000256" key="3">
    <source>
        <dbReference type="ARBA" id="ARBA00011123"/>
    </source>
</evidence>
<dbReference type="InterPro" id="IPR018027">
    <property type="entry name" value="Asn/Gln_amidotransferase"/>
</dbReference>
<dbReference type="Gene3D" id="3.40.50.720">
    <property type="entry name" value="NAD(P)-binding Rossmann-like Domain"/>
    <property type="match status" value="1"/>
</dbReference>
<feature type="transmembrane region" description="Helical" evidence="17">
    <location>
        <begin position="634"/>
        <end position="657"/>
    </location>
</feature>
<feature type="transmembrane region" description="Helical" evidence="17">
    <location>
        <begin position="857"/>
        <end position="878"/>
    </location>
</feature>
<feature type="transmembrane region" description="Helical" evidence="17">
    <location>
        <begin position="669"/>
        <end position="688"/>
    </location>
</feature>
<dbReference type="PANTHER" id="PTHR11659">
    <property type="entry name" value="GLUTAMYL-TRNA GLN AMIDOTRANSFERASE SUBUNIT B MITOCHONDRIAL AND PROKARYOTIC PET112-RELATED"/>
    <property type="match status" value="1"/>
</dbReference>
<dbReference type="InterPro" id="IPR003148">
    <property type="entry name" value="RCK_N"/>
</dbReference>
<dbReference type="NCBIfam" id="TIGR00133">
    <property type="entry name" value="gatB"/>
    <property type="match status" value="1"/>
</dbReference>
<feature type="transmembrane region" description="Helical" evidence="17">
    <location>
        <begin position="914"/>
        <end position="933"/>
    </location>
</feature>
<comment type="subunit">
    <text evidence="16">Subunit of the heterotrimeric GatCAB amidotransferase (AdT) complex, composed of A, B and C subunits.</text>
</comment>
<dbReference type="InterPro" id="IPR003789">
    <property type="entry name" value="Asn/Gln_tRNA_amidoTrase-B-like"/>
</dbReference>
<organism evidence="20 21">
    <name type="scientific">Potamilus streckersoni</name>
    <dbReference type="NCBI Taxonomy" id="2493646"/>
    <lineage>
        <taxon>Eukaryota</taxon>
        <taxon>Metazoa</taxon>
        <taxon>Spiralia</taxon>
        <taxon>Lophotrochozoa</taxon>
        <taxon>Mollusca</taxon>
        <taxon>Bivalvia</taxon>
        <taxon>Autobranchia</taxon>
        <taxon>Heteroconchia</taxon>
        <taxon>Palaeoheterodonta</taxon>
        <taxon>Unionida</taxon>
        <taxon>Unionoidea</taxon>
        <taxon>Unionidae</taxon>
        <taxon>Ambleminae</taxon>
        <taxon>Lampsilini</taxon>
        <taxon>Potamilus</taxon>
    </lineage>
</organism>
<comment type="subcellular location">
    <subcellularLocation>
        <location evidence="1">Membrane</location>
        <topology evidence="1">Multi-pass membrane protein</topology>
    </subcellularLocation>
    <subcellularLocation>
        <location evidence="16">Mitochondrion</location>
    </subcellularLocation>
</comment>
<dbReference type="InterPro" id="IPR023168">
    <property type="entry name" value="GatB_Yqey_C_2"/>
</dbReference>
<feature type="transmembrane region" description="Helical" evidence="17">
    <location>
        <begin position="559"/>
        <end position="581"/>
    </location>
</feature>
<feature type="domain" description="RCK N-terminal" evidence="18">
    <location>
        <begin position="1043"/>
        <end position="1159"/>
    </location>
</feature>
<dbReference type="InterPro" id="IPR036291">
    <property type="entry name" value="NAD(P)-bd_dom_sf"/>
</dbReference>
<evidence type="ECO:0000256" key="13">
    <source>
        <dbReference type="ARBA" id="ARBA00024799"/>
    </source>
</evidence>
<evidence type="ECO:0000256" key="7">
    <source>
        <dbReference type="ARBA" id="ARBA00022741"/>
    </source>
</evidence>
<dbReference type="InterPro" id="IPR036721">
    <property type="entry name" value="RCK_C_sf"/>
</dbReference>